<dbReference type="Gene3D" id="1.10.510.10">
    <property type="entry name" value="Transferase(Phosphotransferase) domain 1"/>
    <property type="match status" value="1"/>
</dbReference>
<dbReference type="OrthoDB" id="10252171at2759"/>
<keyword evidence="2" id="KW-0808">Transferase</keyword>
<comment type="caution">
    <text evidence="2">The sequence shown here is derived from an EMBL/GenBank/DDBJ whole genome shotgun (WGS) entry which is preliminary data.</text>
</comment>
<dbReference type="AlphaFoldDB" id="A0A9P6HKE0"/>
<dbReference type="PANTHER" id="PTHR44329">
    <property type="entry name" value="SERINE/THREONINE-PROTEIN KINASE TNNI3K-RELATED"/>
    <property type="match status" value="1"/>
</dbReference>
<evidence type="ECO:0000313" key="3">
    <source>
        <dbReference type="Proteomes" id="UP000736335"/>
    </source>
</evidence>
<dbReference type="InterPro" id="IPR001245">
    <property type="entry name" value="Ser-Thr/Tyr_kinase_cat_dom"/>
</dbReference>
<reference evidence="2" key="2">
    <citation type="submission" date="2020-11" db="EMBL/GenBank/DDBJ databases">
        <authorList>
            <consortium name="DOE Joint Genome Institute"/>
            <person name="Kuo A."/>
            <person name="Miyauchi S."/>
            <person name="Kiss E."/>
            <person name="Drula E."/>
            <person name="Kohler A."/>
            <person name="Sanchez-Garcia M."/>
            <person name="Andreopoulos B."/>
            <person name="Barry K.W."/>
            <person name="Bonito G."/>
            <person name="Buee M."/>
            <person name="Carver A."/>
            <person name="Chen C."/>
            <person name="Cichocki N."/>
            <person name="Clum A."/>
            <person name="Culley D."/>
            <person name="Crous P.W."/>
            <person name="Fauchery L."/>
            <person name="Girlanda M."/>
            <person name="Hayes R."/>
            <person name="Keri Z."/>
            <person name="Labutti K."/>
            <person name="Lipzen A."/>
            <person name="Lombard V."/>
            <person name="Magnuson J."/>
            <person name="Maillard F."/>
            <person name="Morin E."/>
            <person name="Murat C."/>
            <person name="Nolan M."/>
            <person name="Ohm R."/>
            <person name="Pangilinan J."/>
            <person name="Pereira M."/>
            <person name="Perotto S."/>
            <person name="Peter M."/>
            <person name="Riley R."/>
            <person name="Sitrit Y."/>
            <person name="Stielow B."/>
            <person name="Szollosi G."/>
            <person name="Zifcakova L."/>
            <person name="Stursova M."/>
            <person name="Spatafora J.W."/>
            <person name="Tedersoo L."/>
            <person name="Vaario L.-M."/>
            <person name="Yamada A."/>
            <person name="Yan M."/>
            <person name="Wang P."/>
            <person name="Xu J."/>
            <person name="Bruns T."/>
            <person name="Baldrian P."/>
            <person name="Vilgalys R."/>
            <person name="Henrissat B."/>
            <person name="Grigoriev I.V."/>
            <person name="Hibbett D."/>
            <person name="Nagy L.G."/>
            <person name="Martin F.M."/>
        </authorList>
    </citation>
    <scope>NUCLEOTIDE SEQUENCE</scope>
    <source>
        <strain evidence="2">UH-Tt-Lm1</strain>
    </source>
</reference>
<gene>
    <name evidence="2" type="ORF">BJ322DRAFT_1041884</name>
</gene>
<proteinExistence type="predicted"/>
<dbReference type="SUPFAM" id="SSF56112">
    <property type="entry name" value="Protein kinase-like (PK-like)"/>
    <property type="match status" value="1"/>
</dbReference>
<dbReference type="InterPro" id="IPR011009">
    <property type="entry name" value="Kinase-like_dom_sf"/>
</dbReference>
<dbReference type="Pfam" id="PF07714">
    <property type="entry name" value="PK_Tyr_Ser-Thr"/>
    <property type="match status" value="1"/>
</dbReference>
<protein>
    <submittedName>
        <fullName evidence="2">Kinase-like domain-containing protein</fullName>
    </submittedName>
</protein>
<keyword evidence="3" id="KW-1185">Reference proteome</keyword>
<feature type="domain" description="Protein kinase" evidence="1">
    <location>
        <begin position="58"/>
        <end position="326"/>
    </location>
</feature>
<keyword evidence="2" id="KW-0418">Kinase</keyword>
<dbReference type="PROSITE" id="PS50011">
    <property type="entry name" value="PROTEIN_KINASE_DOM"/>
    <property type="match status" value="1"/>
</dbReference>
<dbReference type="InterPro" id="IPR000719">
    <property type="entry name" value="Prot_kinase_dom"/>
</dbReference>
<reference evidence="2" key="1">
    <citation type="journal article" date="2020" name="Nat. Commun.">
        <title>Large-scale genome sequencing of mycorrhizal fungi provides insights into the early evolution of symbiotic traits.</title>
        <authorList>
            <person name="Miyauchi S."/>
            <person name="Kiss E."/>
            <person name="Kuo A."/>
            <person name="Drula E."/>
            <person name="Kohler A."/>
            <person name="Sanchez-Garcia M."/>
            <person name="Morin E."/>
            <person name="Andreopoulos B."/>
            <person name="Barry K.W."/>
            <person name="Bonito G."/>
            <person name="Buee M."/>
            <person name="Carver A."/>
            <person name="Chen C."/>
            <person name="Cichocki N."/>
            <person name="Clum A."/>
            <person name="Culley D."/>
            <person name="Crous P.W."/>
            <person name="Fauchery L."/>
            <person name="Girlanda M."/>
            <person name="Hayes R.D."/>
            <person name="Keri Z."/>
            <person name="LaButti K."/>
            <person name="Lipzen A."/>
            <person name="Lombard V."/>
            <person name="Magnuson J."/>
            <person name="Maillard F."/>
            <person name="Murat C."/>
            <person name="Nolan M."/>
            <person name="Ohm R.A."/>
            <person name="Pangilinan J."/>
            <person name="Pereira M.F."/>
            <person name="Perotto S."/>
            <person name="Peter M."/>
            <person name="Pfister S."/>
            <person name="Riley R."/>
            <person name="Sitrit Y."/>
            <person name="Stielow J.B."/>
            <person name="Szollosi G."/>
            <person name="Zifcakova L."/>
            <person name="Stursova M."/>
            <person name="Spatafora J.W."/>
            <person name="Tedersoo L."/>
            <person name="Vaario L.M."/>
            <person name="Yamada A."/>
            <person name="Yan M."/>
            <person name="Wang P."/>
            <person name="Xu J."/>
            <person name="Bruns T."/>
            <person name="Baldrian P."/>
            <person name="Vilgalys R."/>
            <person name="Dunand C."/>
            <person name="Henrissat B."/>
            <person name="Grigoriev I.V."/>
            <person name="Hibbett D."/>
            <person name="Nagy L.G."/>
            <person name="Martin F.M."/>
        </authorList>
    </citation>
    <scope>NUCLEOTIDE SEQUENCE</scope>
    <source>
        <strain evidence="2">UH-Tt-Lm1</strain>
    </source>
</reference>
<dbReference type="GO" id="GO:0004674">
    <property type="term" value="F:protein serine/threonine kinase activity"/>
    <property type="evidence" value="ECO:0007669"/>
    <property type="project" value="TreeGrafter"/>
</dbReference>
<organism evidence="2 3">
    <name type="scientific">Thelephora terrestris</name>
    <dbReference type="NCBI Taxonomy" id="56493"/>
    <lineage>
        <taxon>Eukaryota</taxon>
        <taxon>Fungi</taxon>
        <taxon>Dikarya</taxon>
        <taxon>Basidiomycota</taxon>
        <taxon>Agaricomycotina</taxon>
        <taxon>Agaricomycetes</taxon>
        <taxon>Thelephorales</taxon>
        <taxon>Thelephoraceae</taxon>
        <taxon>Thelephora</taxon>
    </lineage>
</organism>
<name>A0A9P6HKE0_9AGAM</name>
<dbReference type="InterPro" id="IPR051681">
    <property type="entry name" value="Ser/Thr_Kinases-Pseudokinases"/>
</dbReference>
<accession>A0A9P6HKE0</accession>
<dbReference type="EMBL" id="WIUZ02000003">
    <property type="protein sequence ID" value="KAF9789352.1"/>
    <property type="molecule type" value="Genomic_DNA"/>
</dbReference>
<dbReference type="Proteomes" id="UP000736335">
    <property type="component" value="Unassembled WGS sequence"/>
</dbReference>
<evidence type="ECO:0000313" key="2">
    <source>
        <dbReference type="EMBL" id="KAF9789352.1"/>
    </source>
</evidence>
<sequence length="372" mass="40982">MNMLSEGQRKLYPFLKASLFARRATCPDSTPGVWGYRAMASAPPESPSTSVGSQEVVKPDKMTMAALEFGEFVEAGKGISDRPRFVLGVYSSSNLKEVNEFLKKRVPKWERLNHPNIMPFPGWYLSSSELSIDYPPQGENGNIMEYMKLHPGAPRMILLLDVARGLNYLHSLNIPHGNIKGANIVINTKGHALLTEYGLAPIASSPSLTTNATSDALRNCRWMSPEIIHPYQKPVGTSVLESKPADVYAFGMVVYEVLTGKVPFEWLSDEAVLFHVLRGGRPEIPADAHAVGLSAKVWKLLEACWNSNPKKRPTMKEIVSRCEGFVGEDIATKEPLPPAQIAVEVILPGKFSLPPPNSVEPKRGRKFFCGLA</sequence>
<evidence type="ECO:0000259" key="1">
    <source>
        <dbReference type="PROSITE" id="PS50011"/>
    </source>
</evidence>
<dbReference type="GO" id="GO:0005524">
    <property type="term" value="F:ATP binding"/>
    <property type="evidence" value="ECO:0007669"/>
    <property type="project" value="InterPro"/>
</dbReference>